<evidence type="ECO:0000259" key="9">
    <source>
        <dbReference type="PROSITE" id="PS50215"/>
    </source>
</evidence>
<dbReference type="Gene3D" id="3.40.390.10">
    <property type="entry name" value="Collagenase (Catalytic Domain)"/>
    <property type="match status" value="1"/>
</dbReference>
<dbReference type="InterPro" id="IPR036436">
    <property type="entry name" value="Disintegrin_dom_sf"/>
</dbReference>
<dbReference type="AlphaFoldDB" id="A0A0N5AAV0"/>
<sequence length="792" mass="89011">LFLFLFLLFLLLLFLLLLLTCNSHGLSKFLDGYQTLNYNPVSDAHSEVYGSLLDGIFDGHIHFSNGESFTVDKVGKYLPIQERKKDFHSIIYSDSEINHPKFRRKRSSEEHPGCGLTEEVRREMEKIQNSVITETDDDNSDSHQPYDRTCTLYIQTDQTLYRMIYNQEGNKDEVRTREEIVNIINSHLQALNSIYKNTDFNGINGINFSVQRISIFSPESCQKNISNRKKIEKNPYCDELIDVSNFLNLNSKMNHSDFCLAYVLTYRDFIGGTLGLAWVATPNQNSAGGICHQFSKCADASSFVYRSLNTGIITLINYGSRILPRVSQLTLAHEIGHNFGSPHDYPVDCQPGLPDGNFIMFSSATSGDKKNNAKFSRCSIANISLVLREVLKHPPFFSDSGRSMSFMYAGSSAKRNCFRPSKQSFCGNQLKEDGEECDCGYSREDCSIMQDRCCYPREAGDKGCRRKENSQCSISEGVCCQVDSCTFTPASEKKVCRRESDCLEEQICNGKNPICLPSAPKPNGTLCRDSTKVCHGGNCNGSLCAYLGMKDCFLTEGTPEQLCYLACEDANGTCRSSFELEIFASGRFNQSGRRNQPGLVLLPGSPCNNYKGYCDIFRKCRSVDADGPLARLKNVIFNPKTIEEVKSWIQVNWWAVVLCGLGLLLFMVIFIKCCAVHTPSTNPNKPPALSIYETLRRPQNFIYSQRRPHGVRRPNRNSNERSSAQSAGLQGNLVQIQHDSASQRPTRVVVVEPPPPYTVAADPGTSLGGPRRGHRKNKRKNEVELRVKSRRR</sequence>
<feature type="transmembrane region" description="Helical" evidence="6">
    <location>
        <begin position="653"/>
        <end position="675"/>
    </location>
</feature>
<reference evidence="11" key="1">
    <citation type="submission" date="2017-02" db="UniProtKB">
        <authorList>
            <consortium name="WormBaseParasite"/>
        </authorList>
    </citation>
    <scope>IDENTIFICATION</scope>
</reference>
<dbReference type="SMART" id="SM00050">
    <property type="entry name" value="DISIN"/>
    <property type="match status" value="1"/>
</dbReference>
<keyword evidence="3" id="KW-0165">Cleavage on pair of basic residues</keyword>
<evidence type="ECO:0000256" key="6">
    <source>
        <dbReference type="SAM" id="Phobius"/>
    </source>
</evidence>
<feature type="active site" evidence="4">
    <location>
        <position position="334"/>
    </location>
</feature>
<keyword evidence="6" id="KW-0812">Transmembrane</keyword>
<keyword evidence="4" id="KW-0862">Zinc</keyword>
<dbReference type="Proteomes" id="UP000046393">
    <property type="component" value="Unplaced"/>
</dbReference>
<dbReference type="SUPFAM" id="SSF57552">
    <property type="entry name" value="Blood coagulation inhibitor (disintegrin)"/>
    <property type="match status" value="1"/>
</dbReference>
<evidence type="ECO:0000259" key="8">
    <source>
        <dbReference type="PROSITE" id="PS50214"/>
    </source>
</evidence>
<dbReference type="STRING" id="451379.A0A0N5AAV0"/>
<evidence type="ECO:0000313" key="10">
    <source>
        <dbReference type="Proteomes" id="UP000046393"/>
    </source>
</evidence>
<feature type="binding site" evidence="4">
    <location>
        <position position="337"/>
    </location>
    <ligand>
        <name>Zn(2+)</name>
        <dbReference type="ChEBI" id="CHEBI:29105"/>
        <note>catalytic</note>
    </ligand>
</feature>
<dbReference type="GO" id="GO:0004222">
    <property type="term" value="F:metalloendopeptidase activity"/>
    <property type="evidence" value="ECO:0007669"/>
    <property type="project" value="InterPro"/>
</dbReference>
<dbReference type="InterPro" id="IPR051489">
    <property type="entry name" value="ADAM_Metalloproteinase"/>
</dbReference>
<evidence type="ECO:0000256" key="3">
    <source>
        <dbReference type="ARBA" id="ARBA00022685"/>
    </source>
</evidence>
<dbReference type="InterPro" id="IPR049038">
    <property type="entry name" value="ADAM10_Cys-rich"/>
</dbReference>
<feature type="region of interest" description="Disordered" evidence="5">
    <location>
        <begin position="703"/>
        <end position="729"/>
    </location>
</feature>
<feature type="domain" description="Disintegrin" evidence="8">
    <location>
        <begin position="423"/>
        <end position="523"/>
    </location>
</feature>
<dbReference type="GO" id="GO:0007219">
    <property type="term" value="P:Notch signaling pathway"/>
    <property type="evidence" value="ECO:0007669"/>
    <property type="project" value="TreeGrafter"/>
</dbReference>
<keyword evidence="6" id="KW-1133">Transmembrane helix</keyword>
<dbReference type="PROSITE" id="PS50215">
    <property type="entry name" value="ADAM_MEPRO"/>
    <property type="match status" value="1"/>
</dbReference>
<feature type="compositionally biased region" description="Basic and acidic residues" evidence="5">
    <location>
        <begin position="780"/>
        <end position="792"/>
    </location>
</feature>
<dbReference type="SUPFAM" id="SSF55486">
    <property type="entry name" value="Metalloproteases ('zincins'), catalytic domain"/>
    <property type="match status" value="1"/>
</dbReference>
<feature type="binding site" evidence="4">
    <location>
        <position position="333"/>
    </location>
    <ligand>
        <name>Zn(2+)</name>
        <dbReference type="ChEBI" id="CHEBI:29105"/>
        <note>catalytic</note>
    </ligand>
</feature>
<comment type="catalytic activity">
    <reaction evidence="1">
        <text>Endopeptidase of broad specificity.</text>
        <dbReference type="EC" id="3.4.24.81"/>
    </reaction>
</comment>
<dbReference type="InterPro" id="IPR001590">
    <property type="entry name" value="Peptidase_M12B"/>
</dbReference>
<keyword evidence="7" id="KW-0732">Signal</keyword>
<evidence type="ECO:0000256" key="1">
    <source>
        <dbReference type="ARBA" id="ARBA00001809"/>
    </source>
</evidence>
<dbReference type="PROSITE" id="PS50214">
    <property type="entry name" value="DISINTEGRIN_2"/>
    <property type="match status" value="1"/>
</dbReference>
<dbReference type="Pfam" id="PF13574">
    <property type="entry name" value="Reprolysin_2"/>
    <property type="match status" value="1"/>
</dbReference>
<feature type="signal peptide" evidence="7">
    <location>
        <begin position="1"/>
        <end position="23"/>
    </location>
</feature>
<proteinExistence type="predicted"/>
<keyword evidence="4" id="KW-0479">Metal-binding</keyword>
<feature type="chain" id="PRO_5005892896" description="ADAM10 endopeptidase" evidence="7">
    <location>
        <begin position="24"/>
        <end position="792"/>
    </location>
</feature>
<feature type="binding site" evidence="4">
    <location>
        <position position="343"/>
    </location>
    <ligand>
        <name>Zn(2+)</name>
        <dbReference type="ChEBI" id="CHEBI:29105"/>
        <note>catalytic</note>
    </ligand>
</feature>
<name>A0A0N5AAV0_9BILA</name>
<organism evidence="10 11">
    <name type="scientific">Syphacia muris</name>
    <dbReference type="NCBI Taxonomy" id="451379"/>
    <lineage>
        <taxon>Eukaryota</taxon>
        <taxon>Metazoa</taxon>
        <taxon>Ecdysozoa</taxon>
        <taxon>Nematoda</taxon>
        <taxon>Chromadorea</taxon>
        <taxon>Rhabditida</taxon>
        <taxon>Spirurina</taxon>
        <taxon>Oxyuridomorpha</taxon>
        <taxon>Oxyuroidea</taxon>
        <taxon>Oxyuridae</taxon>
        <taxon>Syphacia</taxon>
    </lineage>
</organism>
<protein>
    <recommendedName>
        <fullName evidence="2">ADAM10 endopeptidase</fullName>
        <ecNumber evidence="2">3.4.24.81</ecNumber>
    </recommendedName>
</protein>
<dbReference type="InterPro" id="IPR024079">
    <property type="entry name" value="MetalloPept_cat_dom_sf"/>
</dbReference>
<keyword evidence="10" id="KW-1185">Reference proteome</keyword>
<feature type="region of interest" description="Disordered" evidence="5">
    <location>
        <begin position="753"/>
        <end position="792"/>
    </location>
</feature>
<dbReference type="Gene3D" id="4.10.70.10">
    <property type="entry name" value="Disintegrin domain"/>
    <property type="match status" value="1"/>
</dbReference>
<dbReference type="Pfam" id="PF21299">
    <property type="entry name" value="ADAM10_Cys-rich"/>
    <property type="match status" value="1"/>
</dbReference>
<dbReference type="InterPro" id="IPR001762">
    <property type="entry name" value="Disintegrin_dom"/>
</dbReference>
<dbReference type="PANTHER" id="PTHR45702:SF2">
    <property type="entry name" value="KUZBANIAN, ISOFORM A"/>
    <property type="match status" value="1"/>
</dbReference>
<dbReference type="GO" id="GO:0006509">
    <property type="term" value="P:membrane protein ectodomain proteolysis"/>
    <property type="evidence" value="ECO:0007669"/>
    <property type="project" value="TreeGrafter"/>
</dbReference>
<evidence type="ECO:0000256" key="7">
    <source>
        <dbReference type="SAM" id="SignalP"/>
    </source>
</evidence>
<dbReference type="GO" id="GO:0005886">
    <property type="term" value="C:plasma membrane"/>
    <property type="evidence" value="ECO:0007669"/>
    <property type="project" value="TreeGrafter"/>
</dbReference>
<accession>A0A0N5AAV0</accession>
<dbReference type="WBParaSite" id="SMUV_0000127601-mRNA-1">
    <property type="protein sequence ID" value="SMUV_0000127601-mRNA-1"/>
    <property type="gene ID" value="SMUV_0000127601"/>
</dbReference>
<feature type="domain" description="Peptidase M12B" evidence="9">
    <location>
        <begin position="148"/>
        <end position="389"/>
    </location>
</feature>
<evidence type="ECO:0000313" key="11">
    <source>
        <dbReference type="WBParaSite" id="SMUV_0000127601-mRNA-1"/>
    </source>
</evidence>
<dbReference type="GO" id="GO:0046872">
    <property type="term" value="F:metal ion binding"/>
    <property type="evidence" value="ECO:0007669"/>
    <property type="project" value="UniProtKB-KW"/>
</dbReference>
<evidence type="ECO:0000256" key="2">
    <source>
        <dbReference type="ARBA" id="ARBA00012332"/>
    </source>
</evidence>
<evidence type="ECO:0000256" key="5">
    <source>
        <dbReference type="SAM" id="MobiDB-lite"/>
    </source>
</evidence>
<keyword evidence="6" id="KW-0472">Membrane</keyword>
<evidence type="ECO:0000256" key="4">
    <source>
        <dbReference type="PROSITE-ProRule" id="PRU00276"/>
    </source>
</evidence>
<dbReference type="EC" id="3.4.24.81" evidence="2"/>
<comment type="caution">
    <text evidence="4">Lacks conserved residue(s) required for the propagation of feature annotation.</text>
</comment>
<feature type="compositionally biased region" description="Basic residues" evidence="5">
    <location>
        <begin position="706"/>
        <end position="715"/>
    </location>
</feature>
<dbReference type="PANTHER" id="PTHR45702">
    <property type="entry name" value="ADAM10/ADAM17 METALLOPEPTIDASE FAMILY MEMBER"/>
    <property type="match status" value="1"/>
</dbReference>